<evidence type="ECO:0000313" key="1">
    <source>
        <dbReference type="EMBL" id="AWL09287.1"/>
    </source>
</evidence>
<dbReference type="AlphaFoldDB" id="A0A2S2DWZ0"/>
<dbReference type="KEGG" id="psez:HME7025_01430"/>
<keyword evidence="2" id="KW-1185">Reference proteome</keyword>
<protein>
    <recommendedName>
        <fullName evidence="3">Asparagine synthetase B</fullName>
    </recommendedName>
</protein>
<evidence type="ECO:0008006" key="3">
    <source>
        <dbReference type="Google" id="ProtNLM"/>
    </source>
</evidence>
<dbReference type="EMBL" id="CP029346">
    <property type="protein sequence ID" value="AWL09287.1"/>
    <property type="molecule type" value="Genomic_DNA"/>
</dbReference>
<dbReference type="OrthoDB" id="617985at2"/>
<sequence length="423" mass="47538">MKGLILPLIIFCSSFSSILANKLLIPMDESQTNHLKAYGFTYKVLQGEDAKVSWLLNYKGGSFLMEYYPNFSKDLLSKGISYQIISDQSANQILAEVNSESSNMEQATLQKVPKIALYSPKSASPWDDAVSLALTYAEIPFETIYDQDVLDGNLAKYDWVHLHHEDFTGQMGKMFTQKDQVWYQLQLQEDQQMAKKNGFSKVSQMKGKVASMIKDFMLGGGYLFAMCTATDTFDIALATLGMDAVPAFYDGDATSSNISADNLNFKNTVAFKDFSLILNYRVNEFSTIDSAPNYTQRPIAEENDFFELNEFSAKSDMIPCMLTQNHQQVIHGFMGQTTGFASSTVKSEVTILAENESLKEVKYLYGQVGKGFFAFLGGHDPEDYQHFVNEEHTDLSLHKNSAGYRLILNNILFPSAKKKKQKT</sequence>
<dbReference type="Proteomes" id="UP000245468">
    <property type="component" value="Chromosome"/>
</dbReference>
<dbReference type="RefSeq" id="WP_109322983.1">
    <property type="nucleotide sequence ID" value="NZ_CP029346.1"/>
</dbReference>
<name>A0A2S2DWZ0_9BACT</name>
<proteinExistence type="predicted"/>
<gene>
    <name evidence="1" type="ORF">HME7025_01430</name>
</gene>
<evidence type="ECO:0000313" key="2">
    <source>
        <dbReference type="Proteomes" id="UP000245468"/>
    </source>
</evidence>
<organism evidence="1 2">
    <name type="scientific">Aquirufa nivalisilvae</name>
    <dbReference type="NCBI Taxonomy" id="2516557"/>
    <lineage>
        <taxon>Bacteria</taxon>
        <taxon>Pseudomonadati</taxon>
        <taxon>Bacteroidota</taxon>
        <taxon>Cytophagia</taxon>
        <taxon>Cytophagales</taxon>
        <taxon>Flectobacillaceae</taxon>
        <taxon>Aquirufa</taxon>
    </lineage>
</organism>
<accession>A0A2S2DWZ0</accession>
<reference evidence="2" key="1">
    <citation type="submission" date="2018-05" db="EMBL/GenBank/DDBJ databases">
        <title>Pseudarcicella sp. HME7025 Genome sequencing and assembly.</title>
        <authorList>
            <person name="Kim H."/>
            <person name="Kang H."/>
            <person name="Joh K."/>
        </authorList>
    </citation>
    <scope>NUCLEOTIDE SEQUENCE [LARGE SCALE GENOMIC DNA]</scope>
    <source>
        <strain evidence="2">HME7025</strain>
    </source>
</reference>